<dbReference type="Pfam" id="PF14365">
    <property type="entry name" value="Neprosin_AP"/>
    <property type="match status" value="1"/>
</dbReference>
<dbReference type="PROSITE" id="PS51257">
    <property type="entry name" value="PROKAR_LIPOPROTEIN"/>
    <property type="match status" value="1"/>
</dbReference>
<dbReference type="InterPro" id="IPR004314">
    <property type="entry name" value="Neprosin"/>
</dbReference>
<accession>A0AAN7K623</accession>
<dbReference type="EMBL" id="JAXIOK010000010">
    <property type="protein sequence ID" value="KAK4760509.1"/>
    <property type="molecule type" value="Genomic_DNA"/>
</dbReference>
<sequence length="410" mass="45817">MKKGRQVSNWAAILCFLGLVALSCAAGTDGASRQKLKVEKHLRRLNKPPVKTIKSPDGDMIDCVDITKQPAFDHPLLKDHEIQVRPDYHPEGLLAEAREGENHVRQLWRVNGRCPENTIPVRRTKKDDVLRASSVKRYGKKNCRSAPIPKLVDLDLINMGGHEHAIAYVEGDKFYGAKATINVWESKVEQPNEFSLSQLWVLGGSFGEDLNSIEAGWQISPELYGDNYTRLFTYWTSDAYQATGCYNLLCSGFIQVSSEIAMGATIAPLSSYGGSQYDISLLIWKDPSKGNWWLQFGNTLVIGYWPSFLFSYLGDSASMVEWGGEVVNSESGGQHTSTQMGSGHFPSEGFGKASYFRTIQIVDESNRLRAPKDLGTYTERSTCYNIQTGDNEHWGHYFYYGGPGRNPNCL</sequence>
<dbReference type="Proteomes" id="UP001345219">
    <property type="component" value="Chromosome 5"/>
</dbReference>
<dbReference type="InterPro" id="IPR025521">
    <property type="entry name" value="Neprosin_propep"/>
</dbReference>
<dbReference type="Pfam" id="PF03080">
    <property type="entry name" value="Neprosin"/>
    <property type="match status" value="1"/>
</dbReference>
<feature type="chain" id="PRO_5042976411" description="Neprosin PEP catalytic domain-containing protein" evidence="1">
    <location>
        <begin position="26"/>
        <end position="410"/>
    </location>
</feature>
<gene>
    <name evidence="3" type="ORF">SAY87_005402</name>
</gene>
<keyword evidence="4" id="KW-1185">Reference proteome</keyword>
<keyword evidence="1" id="KW-0732">Signal</keyword>
<evidence type="ECO:0000259" key="2">
    <source>
        <dbReference type="PROSITE" id="PS52045"/>
    </source>
</evidence>
<dbReference type="FunFam" id="3.90.1320.10:FF:000001">
    <property type="entry name" value="Putative carboxyl-terminal proteinase"/>
    <property type="match status" value="1"/>
</dbReference>
<evidence type="ECO:0000256" key="1">
    <source>
        <dbReference type="SAM" id="SignalP"/>
    </source>
</evidence>
<feature type="signal peptide" evidence="1">
    <location>
        <begin position="1"/>
        <end position="25"/>
    </location>
</feature>
<dbReference type="PANTHER" id="PTHR31589">
    <property type="entry name" value="PROTEIN, PUTATIVE (DUF239)-RELATED-RELATED"/>
    <property type="match status" value="1"/>
</dbReference>
<dbReference type="AlphaFoldDB" id="A0AAN7K623"/>
<dbReference type="PANTHER" id="PTHR31589:SF24">
    <property type="entry name" value="OS07G0205500 PROTEIN"/>
    <property type="match status" value="1"/>
</dbReference>
<evidence type="ECO:0000313" key="3">
    <source>
        <dbReference type="EMBL" id="KAK4760509.1"/>
    </source>
</evidence>
<dbReference type="PROSITE" id="PS52045">
    <property type="entry name" value="NEPROSIN_PEP_CD"/>
    <property type="match status" value="1"/>
</dbReference>
<comment type="caution">
    <text evidence="3">The sequence shown here is derived from an EMBL/GenBank/DDBJ whole genome shotgun (WGS) entry which is preliminary data.</text>
</comment>
<dbReference type="InterPro" id="IPR053168">
    <property type="entry name" value="Glutamic_endopeptidase"/>
</dbReference>
<evidence type="ECO:0000313" key="4">
    <source>
        <dbReference type="Proteomes" id="UP001345219"/>
    </source>
</evidence>
<name>A0AAN7K623_9MYRT</name>
<protein>
    <recommendedName>
        <fullName evidence="2">Neprosin PEP catalytic domain-containing protein</fullName>
    </recommendedName>
</protein>
<proteinExistence type="predicted"/>
<dbReference type="Gene3D" id="3.90.1320.10">
    <property type="entry name" value="Outer-capsid protein sigma 3, large lobe"/>
    <property type="match status" value="1"/>
</dbReference>
<reference evidence="3 4" key="1">
    <citation type="journal article" date="2023" name="Hortic Res">
        <title>Pangenome of water caltrop reveals structural variations and asymmetric subgenome divergence after allopolyploidization.</title>
        <authorList>
            <person name="Zhang X."/>
            <person name="Chen Y."/>
            <person name="Wang L."/>
            <person name="Yuan Y."/>
            <person name="Fang M."/>
            <person name="Shi L."/>
            <person name="Lu R."/>
            <person name="Comes H.P."/>
            <person name="Ma Y."/>
            <person name="Chen Y."/>
            <person name="Huang G."/>
            <person name="Zhou Y."/>
            <person name="Zheng Z."/>
            <person name="Qiu Y."/>
        </authorList>
    </citation>
    <scope>NUCLEOTIDE SEQUENCE [LARGE SCALE GENOMIC DNA]</scope>
    <source>
        <tissue evidence="3">Roots</tissue>
    </source>
</reference>
<feature type="domain" description="Neprosin PEP catalytic" evidence="2">
    <location>
        <begin position="156"/>
        <end position="410"/>
    </location>
</feature>
<organism evidence="3 4">
    <name type="scientific">Trapa incisa</name>
    <dbReference type="NCBI Taxonomy" id="236973"/>
    <lineage>
        <taxon>Eukaryota</taxon>
        <taxon>Viridiplantae</taxon>
        <taxon>Streptophyta</taxon>
        <taxon>Embryophyta</taxon>
        <taxon>Tracheophyta</taxon>
        <taxon>Spermatophyta</taxon>
        <taxon>Magnoliopsida</taxon>
        <taxon>eudicotyledons</taxon>
        <taxon>Gunneridae</taxon>
        <taxon>Pentapetalae</taxon>
        <taxon>rosids</taxon>
        <taxon>malvids</taxon>
        <taxon>Myrtales</taxon>
        <taxon>Lythraceae</taxon>
        <taxon>Trapa</taxon>
    </lineage>
</organism>